<comment type="similarity">
    <text evidence="1">Belongs to the ROK (NagC/XylR) family.</text>
</comment>
<dbReference type="SUPFAM" id="SSF46785">
    <property type="entry name" value="Winged helix' DNA-binding domain"/>
    <property type="match status" value="1"/>
</dbReference>
<accession>D1ANU8</accession>
<dbReference type="KEGG" id="str:Sterm_0549"/>
<dbReference type="HOGENOM" id="CLU_067512_0_0_0"/>
<organism evidence="2 3">
    <name type="scientific">Sebaldella termitidis (strain ATCC 33386 / NCTC 11300)</name>
    <dbReference type="NCBI Taxonomy" id="526218"/>
    <lineage>
        <taxon>Bacteria</taxon>
        <taxon>Fusobacteriati</taxon>
        <taxon>Fusobacteriota</taxon>
        <taxon>Fusobacteriia</taxon>
        <taxon>Fusobacteriales</taxon>
        <taxon>Leptotrichiaceae</taxon>
        <taxon>Sebaldella</taxon>
    </lineage>
</organism>
<reference evidence="3" key="1">
    <citation type="submission" date="2009-09" db="EMBL/GenBank/DDBJ databases">
        <title>The complete chromosome of Sebaldella termitidis ATCC 33386.</title>
        <authorList>
            <consortium name="US DOE Joint Genome Institute (JGI-PGF)"/>
            <person name="Lucas S."/>
            <person name="Copeland A."/>
            <person name="Lapidus A."/>
            <person name="Glavina del Rio T."/>
            <person name="Dalin E."/>
            <person name="Tice H."/>
            <person name="Bruce D."/>
            <person name="Goodwin L."/>
            <person name="Pitluck S."/>
            <person name="Kyrpides N."/>
            <person name="Mavromatis K."/>
            <person name="Ivanova N."/>
            <person name="Mikhailova N."/>
            <person name="Sims D."/>
            <person name="Meincke L."/>
            <person name="Brettin T."/>
            <person name="Detter J.C."/>
            <person name="Han C."/>
            <person name="Larimer F."/>
            <person name="Land M."/>
            <person name="Hauser L."/>
            <person name="Markowitz V."/>
            <person name="Cheng J.F."/>
            <person name="Hugenholtz P."/>
            <person name="Woyke T."/>
            <person name="Wu D."/>
            <person name="Eisen J.A."/>
        </authorList>
    </citation>
    <scope>NUCLEOTIDE SEQUENCE [LARGE SCALE GENOMIC DNA]</scope>
    <source>
        <strain evidence="3">ATCC 33386 / NCTC 11300</strain>
    </source>
</reference>
<gene>
    <name evidence="2" type="ordered locus">Sterm_0549</name>
</gene>
<sequence>MNDAGNNYLKERNLKILKRILFEKKTATKTELSNISTLSTVTVNSLVKVLVETGEFIEGELIQQKMGRPAVIYSFNYNFQKYLLLSIQEEKNKLYINTVITNMAGEITDRKLYSFENIEMQAIIEIIDEAVKGNNSIAAIGISIPGQTKDEKIFVSWNEKLNGWNLKKEISSKYDIPVKVENDANLVTVGYCIKNNIYSRESVVGIYFPKDSLPGASIFWDGKIFTGKDGLAGEIKYLPDFINYRKITSVDSVIEKLINTIVLFNSITAPGLFIIYAENINEDEFQKRVYDNEIIKRQPNVPVIKVADTFGEDIITGLQWLVASDIDVQESVD</sequence>
<dbReference type="InterPro" id="IPR036388">
    <property type="entry name" value="WH-like_DNA-bd_sf"/>
</dbReference>
<dbReference type="InterPro" id="IPR000600">
    <property type="entry name" value="ROK"/>
</dbReference>
<dbReference type="STRING" id="526218.Sterm_0549"/>
<dbReference type="EMBL" id="CP001739">
    <property type="protein sequence ID" value="ACZ07422.1"/>
    <property type="molecule type" value="Genomic_DNA"/>
</dbReference>
<reference evidence="2 3" key="2">
    <citation type="journal article" date="2010" name="Stand. Genomic Sci.">
        <title>Complete genome sequence of Sebaldella termitidis type strain (NCTC 11300).</title>
        <authorList>
            <person name="Harmon-Smith M."/>
            <person name="Celia L."/>
            <person name="Chertkov O."/>
            <person name="Lapidus A."/>
            <person name="Copeland A."/>
            <person name="Glavina Del Rio T."/>
            <person name="Nolan M."/>
            <person name="Lucas S."/>
            <person name="Tice H."/>
            <person name="Cheng J.F."/>
            <person name="Han C."/>
            <person name="Detter J.C."/>
            <person name="Bruce D."/>
            <person name="Goodwin L."/>
            <person name="Pitluck S."/>
            <person name="Pati A."/>
            <person name="Liolios K."/>
            <person name="Ivanova N."/>
            <person name="Mavromatis K."/>
            <person name="Mikhailova N."/>
            <person name="Chen A."/>
            <person name="Palaniappan K."/>
            <person name="Land M."/>
            <person name="Hauser L."/>
            <person name="Chang Y.J."/>
            <person name="Jeffries C.D."/>
            <person name="Brettin T."/>
            <person name="Goker M."/>
            <person name="Beck B."/>
            <person name="Bristow J."/>
            <person name="Eisen J.A."/>
            <person name="Markowitz V."/>
            <person name="Hugenholtz P."/>
            <person name="Kyrpides N.C."/>
            <person name="Klenk H.P."/>
            <person name="Chen F."/>
        </authorList>
    </citation>
    <scope>NUCLEOTIDE SEQUENCE [LARGE SCALE GENOMIC DNA]</scope>
    <source>
        <strain evidence="3">ATCC 33386 / NCTC 11300</strain>
    </source>
</reference>
<dbReference type="SUPFAM" id="SSF53067">
    <property type="entry name" value="Actin-like ATPase domain"/>
    <property type="match status" value="1"/>
</dbReference>
<dbReference type="InterPro" id="IPR036390">
    <property type="entry name" value="WH_DNA-bd_sf"/>
</dbReference>
<dbReference type="PANTHER" id="PTHR18964">
    <property type="entry name" value="ROK (REPRESSOR, ORF, KINASE) FAMILY"/>
    <property type="match status" value="1"/>
</dbReference>
<evidence type="ECO:0000256" key="1">
    <source>
        <dbReference type="ARBA" id="ARBA00006479"/>
    </source>
</evidence>
<dbReference type="Gene3D" id="1.10.10.10">
    <property type="entry name" value="Winged helix-like DNA-binding domain superfamily/Winged helix DNA-binding domain"/>
    <property type="match status" value="1"/>
</dbReference>
<dbReference type="InterPro" id="IPR043129">
    <property type="entry name" value="ATPase_NBD"/>
</dbReference>
<proteinExistence type="inferred from homology"/>
<dbReference type="PANTHER" id="PTHR18964:SF149">
    <property type="entry name" value="BIFUNCTIONAL UDP-N-ACETYLGLUCOSAMINE 2-EPIMERASE_N-ACETYLMANNOSAMINE KINASE"/>
    <property type="match status" value="1"/>
</dbReference>
<keyword evidence="3" id="KW-1185">Reference proteome</keyword>
<dbReference type="RefSeq" id="WP_012860020.1">
    <property type="nucleotide sequence ID" value="NC_013517.1"/>
</dbReference>
<name>D1ANU8_SEBTE</name>
<dbReference type="Pfam" id="PF00480">
    <property type="entry name" value="ROK"/>
    <property type="match status" value="1"/>
</dbReference>
<dbReference type="Gene3D" id="3.30.420.40">
    <property type="match status" value="2"/>
</dbReference>
<protein>
    <submittedName>
        <fullName evidence="2">ROK family protein</fullName>
    </submittedName>
</protein>
<dbReference type="eggNOG" id="COG1940">
    <property type="taxonomic scope" value="Bacteria"/>
</dbReference>
<dbReference type="AlphaFoldDB" id="D1ANU8"/>
<evidence type="ECO:0000313" key="3">
    <source>
        <dbReference type="Proteomes" id="UP000000845"/>
    </source>
</evidence>
<dbReference type="Proteomes" id="UP000000845">
    <property type="component" value="Chromosome"/>
</dbReference>
<evidence type="ECO:0000313" key="2">
    <source>
        <dbReference type="EMBL" id="ACZ07422.1"/>
    </source>
</evidence>